<dbReference type="Proteomes" id="UP000006565">
    <property type="component" value="Chromosome"/>
</dbReference>
<accession>E1RGK7</accession>
<proteinExistence type="predicted"/>
<evidence type="ECO:0000313" key="1">
    <source>
        <dbReference type="EMBL" id="ADN35218.1"/>
    </source>
</evidence>
<dbReference type="STRING" id="679926.Mpet_0444"/>
<dbReference type="AlphaFoldDB" id="E1RGK7"/>
<reference evidence="1 2" key="1">
    <citation type="journal article" date="2010" name="Stand. Genomic Sci.">
        <title>Complete genome sequence of Methanoplanus petrolearius type strain (SEBR 4847).</title>
        <authorList>
            <person name="Brambilla E."/>
            <person name="Djao O.D."/>
            <person name="Daligault H."/>
            <person name="Lapidus A."/>
            <person name="Lucas S."/>
            <person name="Hammon N."/>
            <person name="Nolan M."/>
            <person name="Tice H."/>
            <person name="Cheng J.F."/>
            <person name="Han C."/>
            <person name="Tapia R."/>
            <person name="Goodwin L."/>
            <person name="Pitluck S."/>
            <person name="Liolios K."/>
            <person name="Ivanova N."/>
            <person name="Mavromatis K."/>
            <person name="Mikhailova N."/>
            <person name="Pati A."/>
            <person name="Chen A."/>
            <person name="Palaniappan K."/>
            <person name="Land M."/>
            <person name="Hauser L."/>
            <person name="Chang Y.J."/>
            <person name="Jeffries C.D."/>
            <person name="Rohde M."/>
            <person name="Spring S."/>
            <person name="Sikorski J."/>
            <person name="Goker M."/>
            <person name="Woyke T."/>
            <person name="Bristow J."/>
            <person name="Eisen J.A."/>
            <person name="Markowitz V."/>
            <person name="Hugenholtz P."/>
            <person name="Kyrpides N.C."/>
            <person name="Klenk H.P."/>
        </authorList>
    </citation>
    <scope>NUCLEOTIDE SEQUENCE [LARGE SCALE GENOMIC DNA]</scope>
    <source>
        <strain evidence="2">DSM 11571 / OCM 486 / SEBR 4847</strain>
    </source>
</reference>
<dbReference type="GeneID" id="9742892"/>
<organism evidence="1 2">
    <name type="scientific">Methanolacinia petrolearia (strain DSM 11571 / OCM 486 / SEBR 4847)</name>
    <name type="common">Methanoplanus petrolearius</name>
    <dbReference type="NCBI Taxonomy" id="679926"/>
    <lineage>
        <taxon>Archaea</taxon>
        <taxon>Methanobacteriati</taxon>
        <taxon>Methanobacteriota</taxon>
        <taxon>Stenosarchaea group</taxon>
        <taxon>Methanomicrobia</taxon>
        <taxon>Methanomicrobiales</taxon>
        <taxon>Methanomicrobiaceae</taxon>
        <taxon>Methanolacinia</taxon>
    </lineage>
</organism>
<protein>
    <submittedName>
        <fullName evidence="1">Uncharacterized protein</fullName>
    </submittedName>
</protein>
<name>E1RGK7_METP4</name>
<dbReference type="RefSeq" id="WP_013328396.1">
    <property type="nucleotide sequence ID" value="NC_014507.1"/>
</dbReference>
<evidence type="ECO:0000313" key="2">
    <source>
        <dbReference type="Proteomes" id="UP000006565"/>
    </source>
</evidence>
<gene>
    <name evidence="1" type="ordered locus">Mpet_0444</name>
</gene>
<dbReference type="EMBL" id="CP002117">
    <property type="protein sequence ID" value="ADN35218.1"/>
    <property type="molecule type" value="Genomic_DNA"/>
</dbReference>
<dbReference type="HOGENOM" id="CLU_2949332_0_0_2"/>
<keyword evidence="2" id="KW-1185">Reference proteome</keyword>
<sequence length="59" mass="6881">MATWNELFLDDKYIETLPQPEVYKFIKMLEGAFPDETLSIWDFTALFHGTPCITTPLKI</sequence>
<dbReference type="KEGG" id="mpi:Mpet_0444"/>